<comment type="catalytic activity">
    <reaction evidence="6">
        <text>UDP-N-acetyl-alpha-D-muramoyl-L-alanyl-gamma-D-glutamyl-meso-2,6-diaminopimeloyl-D-alanyl-D-alanine + di-trans,octa-cis-undecaprenyl phosphate = di-trans,octa-cis-undecaprenyl diphospho-N-acetyl-alpha-D-muramoyl-L-alanyl-D-glutamyl-meso-2,6-diaminopimeloyl-D-alanyl-D-alanine + UMP</text>
        <dbReference type="Rhea" id="RHEA:28386"/>
        <dbReference type="ChEBI" id="CHEBI:57865"/>
        <dbReference type="ChEBI" id="CHEBI:60392"/>
        <dbReference type="ChEBI" id="CHEBI:61386"/>
        <dbReference type="ChEBI" id="CHEBI:61387"/>
        <dbReference type="EC" id="2.7.8.13"/>
    </reaction>
</comment>
<evidence type="ECO:0000256" key="1">
    <source>
        <dbReference type="ARBA" id="ARBA00004141"/>
    </source>
</evidence>
<organism evidence="9 10">
    <name type="scientific">Candidatus Yanofskybacteria bacterium RIFCSPHIGHO2_01_FULL_41_53</name>
    <dbReference type="NCBI Taxonomy" id="1802663"/>
    <lineage>
        <taxon>Bacteria</taxon>
        <taxon>Candidatus Yanofskyibacteriota</taxon>
    </lineage>
</organism>
<feature type="transmembrane region" description="Helical" evidence="6">
    <location>
        <begin position="174"/>
        <end position="192"/>
    </location>
</feature>
<dbReference type="CDD" id="cd06852">
    <property type="entry name" value="GT_MraY"/>
    <property type="match status" value="1"/>
</dbReference>
<evidence type="ECO:0000256" key="8">
    <source>
        <dbReference type="PIRSR" id="PIRSR600715-1"/>
    </source>
</evidence>
<dbReference type="InterPro" id="IPR003524">
    <property type="entry name" value="PNAcMuramoyl-5peptid_Trfase"/>
</dbReference>
<keyword evidence="6" id="KW-0961">Cell wall biogenesis/degradation</keyword>
<comment type="subcellular location">
    <subcellularLocation>
        <location evidence="6">Cell membrane</location>
        <topology evidence="6">Multi-pass membrane protein</topology>
    </subcellularLocation>
    <subcellularLocation>
        <location evidence="1">Membrane</location>
        <topology evidence="1">Multi-pass membrane protein</topology>
    </subcellularLocation>
</comment>
<feature type="binding site" evidence="8">
    <location>
        <position position="252"/>
    </location>
    <ligand>
        <name>Mg(2+)</name>
        <dbReference type="ChEBI" id="CHEBI:18420"/>
    </ligand>
</feature>
<dbReference type="GO" id="GO:0009252">
    <property type="term" value="P:peptidoglycan biosynthetic process"/>
    <property type="evidence" value="ECO:0007669"/>
    <property type="project" value="UniProtKB-UniRule"/>
</dbReference>
<dbReference type="GO" id="GO:0008360">
    <property type="term" value="P:regulation of cell shape"/>
    <property type="evidence" value="ECO:0007669"/>
    <property type="project" value="UniProtKB-KW"/>
</dbReference>
<dbReference type="Proteomes" id="UP000177117">
    <property type="component" value="Unassembled WGS sequence"/>
</dbReference>
<keyword evidence="6 8" id="KW-0460">Magnesium</keyword>
<dbReference type="GO" id="GO:0051301">
    <property type="term" value="P:cell division"/>
    <property type="evidence" value="ECO:0007669"/>
    <property type="project" value="UniProtKB-KW"/>
</dbReference>
<dbReference type="PANTHER" id="PTHR22926:SF5">
    <property type="entry name" value="PHOSPHO-N-ACETYLMURAMOYL-PENTAPEPTIDE-TRANSFERASE HOMOLOG"/>
    <property type="match status" value="1"/>
</dbReference>
<evidence type="ECO:0000313" key="10">
    <source>
        <dbReference type="Proteomes" id="UP000177117"/>
    </source>
</evidence>
<keyword evidence="6" id="KW-1003">Cell membrane</keyword>
<keyword evidence="2 6" id="KW-0808">Transferase</keyword>
<feature type="transmembrane region" description="Helical" evidence="6">
    <location>
        <begin position="67"/>
        <end position="86"/>
    </location>
</feature>
<evidence type="ECO:0000256" key="4">
    <source>
        <dbReference type="ARBA" id="ARBA00022989"/>
    </source>
</evidence>
<protein>
    <recommendedName>
        <fullName evidence="6 7">Phospho-N-acetylmuramoyl-pentapeptide-transferase</fullName>
        <ecNumber evidence="6 7">2.7.8.13</ecNumber>
    </recommendedName>
    <alternativeName>
        <fullName evidence="6">UDP-MurNAc-pentapeptide phosphotransferase</fullName>
    </alternativeName>
</protein>
<dbReference type="Pfam" id="PF00953">
    <property type="entry name" value="Glycos_transf_4"/>
    <property type="match status" value="1"/>
</dbReference>
<feature type="transmembrane region" description="Helical" evidence="6">
    <location>
        <begin position="223"/>
        <end position="241"/>
    </location>
</feature>
<evidence type="ECO:0000256" key="6">
    <source>
        <dbReference type="HAMAP-Rule" id="MF_00038"/>
    </source>
</evidence>
<dbReference type="GO" id="GO:0071555">
    <property type="term" value="P:cell wall organization"/>
    <property type="evidence" value="ECO:0007669"/>
    <property type="project" value="UniProtKB-KW"/>
</dbReference>
<keyword evidence="6" id="KW-0573">Peptidoglycan synthesis</keyword>
<comment type="caution">
    <text evidence="9">The sequence shown here is derived from an EMBL/GenBank/DDBJ whole genome shotgun (WGS) entry which is preliminary data.</text>
</comment>
<sequence>MNESVFTIFNIVRVFVVAMLALFINLIITQFWTGVLYKYFRPGKEIERSNAPIFNALHKKKEGTPTMGGLPIWVTVAGLTIFFYMLSNTVDGFWSRVNFLSRGQTLLPLGFLIFAGLAGMFDDILGIFKRGGMRMSRRIFVYLLVAIVGAWWFYFKLEWDVINVPFLGDFSVGWLYVFYFIFIVVATAFSMNETDGLDGLSAGVFLTIFGALAAVAFDQGRMDLAVFLSAIIGALFGFLWFNIYPAKFFMGDTGVMSLGFIVGVVALLTNTALLLPIIAIIPLVESLSVIFQTISKKLRGKKIFLSTPIHHHFEALGWPETQVTMRFWMISAVGAIIGLIVFLVDSKVPPLF</sequence>
<name>A0A1F8EM36_9BACT</name>
<keyword evidence="6" id="KW-0133">Cell shape</keyword>
<feature type="transmembrane region" description="Helical" evidence="6">
    <location>
        <begin position="327"/>
        <end position="344"/>
    </location>
</feature>
<keyword evidence="6 8" id="KW-0479">Metal-binding</keyword>
<feature type="transmembrane region" description="Helical" evidence="6">
    <location>
        <begin position="199"/>
        <end position="217"/>
    </location>
</feature>
<dbReference type="GO" id="GO:0051992">
    <property type="term" value="F:UDP-N-acetylmuramoyl-L-alanyl-D-glutamyl-meso-2,6-diaminopimelyl-D-alanyl-D-alanine:undecaprenyl-phosphate transferase activity"/>
    <property type="evidence" value="ECO:0007669"/>
    <property type="project" value="RHEA"/>
</dbReference>
<dbReference type="AlphaFoldDB" id="A0A1F8EM36"/>
<keyword evidence="6" id="KW-0132">Cell division</keyword>
<keyword evidence="3 6" id="KW-0812">Transmembrane</keyword>
<reference evidence="9 10" key="1">
    <citation type="journal article" date="2016" name="Nat. Commun.">
        <title>Thousands of microbial genomes shed light on interconnected biogeochemical processes in an aquifer system.</title>
        <authorList>
            <person name="Anantharaman K."/>
            <person name="Brown C.T."/>
            <person name="Hug L.A."/>
            <person name="Sharon I."/>
            <person name="Castelle C.J."/>
            <person name="Probst A.J."/>
            <person name="Thomas B.C."/>
            <person name="Singh A."/>
            <person name="Wilkins M.J."/>
            <person name="Karaoz U."/>
            <person name="Brodie E.L."/>
            <person name="Williams K.H."/>
            <person name="Hubbard S.S."/>
            <person name="Banfield J.F."/>
        </authorList>
    </citation>
    <scope>NUCLEOTIDE SEQUENCE [LARGE SCALE GENOMIC DNA]</scope>
</reference>
<dbReference type="NCBIfam" id="TIGR00445">
    <property type="entry name" value="mraY"/>
    <property type="match status" value="1"/>
</dbReference>
<evidence type="ECO:0000256" key="5">
    <source>
        <dbReference type="ARBA" id="ARBA00023136"/>
    </source>
</evidence>
<feature type="transmembrane region" description="Helical" evidence="6">
    <location>
        <begin position="106"/>
        <end position="127"/>
    </location>
</feature>
<dbReference type="PANTHER" id="PTHR22926">
    <property type="entry name" value="PHOSPHO-N-ACETYLMURAMOYL-PENTAPEPTIDE-TRANSFERASE"/>
    <property type="match status" value="1"/>
</dbReference>
<dbReference type="GO" id="GO:0005886">
    <property type="term" value="C:plasma membrane"/>
    <property type="evidence" value="ECO:0007669"/>
    <property type="project" value="UniProtKB-SubCell"/>
</dbReference>
<dbReference type="GO" id="GO:0008963">
    <property type="term" value="F:phospho-N-acetylmuramoyl-pentapeptide-transferase activity"/>
    <property type="evidence" value="ECO:0007669"/>
    <property type="project" value="UniProtKB-UniRule"/>
</dbReference>
<gene>
    <name evidence="6" type="primary">mraY</name>
    <name evidence="9" type="ORF">A2650_00300</name>
</gene>
<dbReference type="EC" id="2.7.8.13" evidence="6 7"/>
<feature type="transmembrane region" description="Helical" evidence="6">
    <location>
        <begin position="139"/>
        <end position="154"/>
    </location>
</feature>
<evidence type="ECO:0000256" key="7">
    <source>
        <dbReference type="NCBIfam" id="TIGR00445"/>
    </source>
</evidence>
<evidence type="ECO:0000256" key="2">
    <source>
        <dbReference type="ARBA" id="ARBA00022679"/>
    </source>
</evidence>
<keyword evidence="5 6" id="KW-0472">Membrane</keyword>
<evidence type="ECO:0000313" key="9">
    <source>
        <dbReference type="EMBL" id="OGN01089.1"/>
    </source>
</evidence>
<proteinExistence type="inferred from homology"/>
<keyword evidence="6" id="KW-0131">Cell cycle</keyword>
<comment type="similarity">
    <text evidence="6">Belongs to the glycosyltransferase 4 family. MraY subfamily.</text>
</comment>
<feature type="transmembrane region" description="Helical" evidence="6">
    <location>
        <begin position="6"/>
        <end position="28"/>
    </location>
</feature>
<dbReference type="HAMAP" id="MF_00038">
    <property type="entry name" value="MraY"/>
    <property type="match status" value="1"/>
</dbReference>
<dbReference type="GO" id="GO:0046872">
    <property type="term" value="F:metal ion binding"/>
    <property type="evidence" value="ECO:0007669"/>
    <property type="project" value="UniProtKB-KW"/>
</dbReference>
<comment type="cofactor">
    <cofactor evidence="6 8">
        <name>Mg(2+)</name>
        <dbReference type="ChEBI" id="CHEBI:18420"/>
    </cofactor>
</comment>
<accession>A0A1F8EM36</accession>
<keyword evidence="4 6" id="KW-1133">Transmembrane helix</keyword>
<evidence type="ECO:0000256" key="3">
    <source>
        <dbReference type="ARBA" id="ARBA00022692"/>
    </source>
</evidence>
<dbReference type="UniPathway" id="UPA00219"/>
<feature type="binding site" evidence="8">
    <location>
        <position position="192"/>
    </location>
    <ligand>
        <name>Mg(2+)</name>
        <dbReference type="ChEBI" id="CHEBI:18420"/>
    </ligand>
</feature>
<comment type="function">
    <text evidence="6">Catalyzes the initial step of the lipid cycle reactions in the biosynthesis of the cell wall peptidoglycan: transfers peptidoglycan precursor phospho-MurNAc-pentapeptide from UDP-MurNAc-pentapeptide onto the lipid carrier undecaprenyl phosphate, yielding undecaprenyl-pyrophosphoryl-MurNAc-pentapeptide, known as lipid I.</text>
</comment>
<comment type="pathway">
    <text evidence="6">Cell wall biogenesis; peptidoglycan biosynthesis.</text>
</comment>
<dbReference type="EMBL" id="MGJD01000010">
    <property type="protein sequence ID" value="OGN01089.1"/>
    <property type="molecule type" value="Genomic_DNA"/>
</dbReference>
<dbReference type="InterPro" id="IPR000715">
    <property type="entry name" value="Glycosyl_transferase_4"/>
</dbReference>